<feature type="transmembrane region" description="Helical" evidence="7">
    <location>
        <begin position="12"/>
        <end position="33"/>
    </location>
</feature>
<keyword evidence="6 7" id="KW-0472">Membrane</keyword>
<comment type="subcellular location">
    <subcellularLocation>
        <location evidence="1 7">Cell membrane</location>
        <topology evidence="1 7">Multi-pass membrane protein</topology>
    </subcellularLocation>
</comment>
<feature type="domain" description="ABC transmembrane type-1" evidence="8">
    <location>
        <begin position="64"/>
        <end position="254"/>
    </location>
</feature>
<proteinExistence type="inferred from homology"/>
<evidence type="ECO:0000256" key="1">
    <source>
        <dbReference type="ARBA" id="ARBA00004651"/>
    </source>
</evidence>
<sequence length="268" mass="29505">MVDRILTTSDRIERVLAWVAGLLWIAPLAYVFVRSVIVESPEGSRFGFDNLTNAWSAAPFGQYYLNTTLLVVGITLAQLVFGALAAYAFARFTFPFKNALFVFVLIQLMIFPEVFMSENYRTVAGFGLLDTITGIGLPYVASAFCIFFLRQAFMTVPNELVEAAQVEGSSRLGILWKVFLPAAKPSIIAYALVSVSTQWNNFLWPMIVATSDETRPITVGLVRFLAPETGMDFPKMAAGTVIVIGPLLAAFLIGQRGFINSFLRSGIK</sequence>
<dbReference type="PANTHER" id="PTHR43744:SF3">
    <property type="entry name" value="LACTOSE TRANSPORT SYSTEM PERMEASE PROTEIN LACG"/>
    <property type="match status" value="1"/>
</dbReference>
<evidence type="ECO:0000256" key="6">
    <source>
        <dbReference type="ARBA" id="ARBA00023136"/>
    </source>
</evidence>
<protein>
    <submittedName>
        <fullName evidence="9">Carbohydrate ABC transporter permease</fullName>
    </submittedName>
</protein>
<dbReference type="InterPro" id="IPR000515">
    <property type="entry name" value="MetI-like"/>
</dbReference>
<dbReference type="Gene3D" id="1.10.3720.10">
    <property type="entry name" value="MetI-like"/>
    <property type="match status" value="1"/>
</dbReference>
<reference evidence="9 10" key="1">
    <citation type="submission" date="2018-10" db="EMBL/GenBank/DDBJ databases">
        <authorList>
            <person name="Li J."/>
        </authorList>
    </citation>
    <scope>NUCLEOTIDE SEQUENCE [LARGE SCALE GENOMIC DNA]</scope>
    <source>
        <strain evidence="9 10">JCM 11654</strain>
    </source>
</reference>
<evidence type="ECO:0000259" key="8">
    <source>
        <dbReference type="PROSITE" id="PS50928"/>
    </source>
</evidence>
<dbReference type="PANTHER" id="PTHR43744">
    <property type="entry name" value="ABC TRANSPORTER PERMEASE PROTEIN MG189-RELATED-RELATED"/>
    <property type="match status" value="1"/>
</dbReference>
<feature type="transmembrane region" description="Helical" evidence="7">
    <location>
        <begin position="136"/>
        <end position="153"/>
    </location>
</feature>
<organism evidence="9 10">
    <name type="scientific">Mycetocola lacteus</name>
    <dbReference type="NCBI Taxonomy" id="76637"/>
    <lineage>
        <taxon>Bacteria</taxon>
        <taxon>Bacillati</taxon>
        <taxon>Actinomycetota</taxon>
        <taxon>Actinomycetes</taxon>
        <taxon>Micrococcales</taxon>
        <taxon>Microbacteriaceae</taxon>
        <taxon>Mycetocola</taxon>
    </lineage>
</organism>
<dbReference type="OrthoDB" id="2063054at2"/>
<keyword evidence="3" id="KW-1003">Cell membrane</keyword>
<keyword evidence="2 7" id="KW-0813">Transport</keyword>
<keyword evidence="10" id="KW-1185">Reference proteome</keyword>
<feature type="transmembrane region" description="Helical" evidence="7">
    <location>
        <begin position="99"/>
        <end position="116"/>
    </location>
</feature>
<name>A0A3L7AQU2_9MICO</name>
<accession>A0A3L7AQU2</accession>
<dbReference type="PROSITE" id="PS50928">
    <property type="entry name" value="ABC_TM1"/>
    <property type="match status" value="1"/>
</dbReference>
<dbReference type="GO" id="GO:0005886">
    <property type="term" value="C:plasma membrane"/>
    <property type="evidence" value="ECO:0007669"/>
    <property type="project" value="UniProtKB-SubCell"/>
</dbReference>
<evidence type="ECO:0000256" key="2">
    <source>
        <dbReference type="ARBA" id="ARBA00022448"/>
    </source>
</evidence>
<evidence type="ECO:0000313" key="9">
    <source>
        <dbReference type="EMBL" id="RLP82859.1"/>
    </source>
</evidence>
<dbReference type="SUPFAM" id="SSF161098">
    <property type="entry name" value="MetI-like"/>
    <property type="match status" value="1"/>
</dbReference>
<dbReference type="Pfam" id="PF00528">
    <property type="entry name" value="BPD_transp_1"/>
    <property type="match status" value="1"/>
</dbReference>
<keyword evidence="5 7" id="KW-1133">Transmembrane helix</keyword>
<comment type="similarity">
    <text evidence="7">Belongs to the binding-protein-dependent transport system permease family.</text>
</comment>
<evidence type="ECO:0000256" key="3">
    <source>
        <dbReference type="ARBA" id="ARBA00022475"/>
    </source>
</evidence>
<evidence type="ECO:0000256" key="5">
    <source>
        <dbReference type="ARBA" id="ARBA00022989"/>
    </source>
</evidence>
<evidence type="ECO:0000313" key="10">
    <source>
        <dbReference type="Proteomes" id="UP000269438"/>
    </source>
</evidence>
<evidence type="ECO:0000256" key="7">
    <source>
        <dbReference type="RuleBase" id="RU363032"/>
    </source>
</evidence>
<comment type="caution">
    <text evidence="9">The sequence shown here is derived from an EMBL/GenBank/DDBJ whole genome shotgun (WGS) entry which is preliminary data.</text>
</comment>
<dbReference type="Proteomes" id="UP000269438">
    <property type="component" value="Unassembled WGS sequence"/>
</dbReference>
<dbReference type="EMBL" id="RCUY01000005">
    <property type="protein sequence ID" value="RLP82859.1"/>
    <property type="molecule type" value="Genomic_DNA"/>
</dbReference>
<feature type="transmembrane region" description="Helical" evidence="7">
    <location>
        <begin position="236"/>
        <end position="254"/>
    </location>
</feature>
<gene>
    <name evidence="9" type="ORF">D9V34_06280</name>
</gene>
<feature type="transmembrane region" description="Helical" evidence="7">
    <location>
        <begin position="63"/>
        <end position="87"/>
    </location>
</feature>
<dbReference type="InterPro" id="IPR035906">
    <property type="entry name" value="MetI-like_sf"/>
</dbReference>
<dbReference type="CDD" id="cd06261">
    <property type="entry name" value="TM_PBP2"/>
    <property type="match status" value="1"/>
</dbReference>
<keyword evidence="4 7" id="KW-0812">Transmembrane</keyword>
<dbReference type="GO" id="GO:0055085">
    <property type="term" value="P:transmembrane transport"/>
    <property type="evidence" value="ECO:0007669"/>
    <property type="project" value="InterPro"/>
</dbReference>
<evidence type="ECO:0000256" key="4">
    <source>
        <dbReference type="ARBA" id="ARBA00022692"/>
    </source>
</evidence>
<dbReference type="AlphaFoldDB" id="A0A3L7AQU2"/>